<evidence type="ECO:0000313" key="2">
    <source>
        <dbReference type="Proteomes" id="UP001500432"/>
    </source>
</evidence>
<comment type="caution">
    <text evidence="1">The sequence shown here is derived from an EMBL/GenBank/DDBJ whole genome shotgun (WGS) entry which is preliminary data.</text>
</comment>
<name>A0ABP5NB09_9MICC</name>
<proteinExistence type="predicted"/>
<sequence>MTVRDPAAQLIRAGTSVEPVEFRHRQLESGWEKHVQCAVRRHRRRRICRNPGAAAVKEKEVAMDFMQWLLTARIPLMGSAFHAREVGLRPRSGVGPMTWHSREVAA</sequence>
<evidence type="ECO:0000313" key="1">
    <source>
        <dbReference type="EMBL" id="GAA2196834.1"/>
    </source>
</evidence>
<accession>A0ABP5NB09</accession>
<dbReference type="Proteomes" id="UP001500432">
    <property type="component" value="Unassembled WGS sequence"/>
</dbReference>
<organism evidence="1 2">
    <name type="scientific">Sinomonas flava</name>
    <dbReference type="NCBI Taxonomy" id="496857"/>
    <lineage>
        <taxon>Bacteria</taxon>
        <taxon>Bacillati</taxon>
        <taxon>Actinomycetota</taxon>
        <taxon>Actinomycetes</taxon>
        <taxon>Micrococcales</taxon>
        <taxon>Micrococcaceae</taxon>
        <taxon>Sinomonas</taxon>
    </lineage>
</organism>
<keyword evidence="2" id="KW-1185">Reference proteome</keyword>
<dbReference type="EMBL" id="BAAAQW010000002">
    <property type="protein sequence ID" value="GAA2196834.1"/>
    <property type="molecule type" value="Genomic_DNA"/>
</dbReference>
<protein>
    <submittedName>
        <fullName evidence="1">Uncharacterized protein</fullName>
    </submittedName>
</protein>
<gene>
    <name evidence="1" type="ORF">GCM10009849_03480</name>
</gene>
<reference evidence="2" key="1">
    <citation type="journal article" date="2019" name="Int. J. Syst. Evol. Microbiol.">
        <title>The Global Catalogue of Microorganisms (GCM) 10K type strain sequencing project: providing services to taxonomists for standard genome sequencing and annotation.</title>
        <authorList>
            <consortium name="The Broad Institute Genomics Platform"/>
            <consortium name="The Broad Institute Genome Sequencing Center for Infectious Disease"/>
            <person name="Wu L."/>
            <person name="Ma J."/>
        </authorList>
    </citation>
    <scope>NUCLEOTIDE SEQUENCE [LARGE SCALE GENOMIC DNA]</scope>
    <source>
        <strain evidence="2">JCM 16034</strain>
    </source>
</reference>